<reference evidence="2 3" key="1">
    <citation type="journal article" date="2016" name="Sci. Rep.">
        <title>The Dendrobium catenatum Lindl. genome sequence provides insights into polysaccharide synthase, floral development and adaptive evolution.</title>
        <authorList>
            <person name="Zhang G.Q."/>
            <person name="Xu Q."/>
            <person name="Bian C."/>
            <person name="Tsai W.C."/>
            <person name="Yeh C.M."/>
            <person name="Liu K.W."/>
            <person name="Yoshida K."/>
            <person name="Zhang L.S."/>
            <person name="Chang S.B."/>
            <person name="Chen F."/>
            <person name="Shi Y."/>
            <person name="Su Y.Y."/>
            <person name="Zhang Y.Q."/>
            <person name="Chen L.J."/>
            <person name="Yin Y."/>
            <person name="Lin M."/>
            <person name="Huang H."/>
            <person name="Deng H."/>
            <person name="Wang Z.W."/>
            <person name="Zhu S.L."/>
            <person name="Zhao X."/>
            <person name="Deng C."/>
            <person name="Niu S.C."/>
            <person name="Huang J."/>
            <person name="Wang M."/>
            <person name="Liu G.H."/>
            <person name="Yang H.J."/>
            <person name="Xiao X.J."/>
            <person name="Hsiao Y.Y."/>
            <person name="Wu W.L."/>
            <person name="Chen Y.Y."/>
            <person name="Mitsuda N."/>
            <person name="Ohme-Takagi M."/>
            <person name="Luo Y.B."/>
            <person name="Van de Peer Y."/>
            <person name="Liu Z.J."/>
        </authorList>
    </citation>
    <scope>NUCLEOTIDE SEQUENCE [LARGE SCALE GENOMIC DNA]</scope>
    <source>
        <tissue evidence="2">The whole plant</tissue>
    </source>
</reference>
<name>A0A2I0X0N5_9ASPA</name>
<feature type="compositionally biased region" description="Basic and acidic residues" evidence="1">
    <location>
        <begin position="40"/>
        <end position="62"/>
    </location>
</feature>
<organism evidence="2 3">
    <name type="scientific">Dendrobium catenatum</name>
    <dbReference type="NCBI Taxonomy" id="906689"/>
    <lineage>
        <taxon>Eukaryota</taxon>
        <taxon>Viridiplantae</taxon>
        <taxon>Streptophyta</taxon>
        <taxon>Embryophyta</taxon>
        <taxon>Tracheophyta</taxon>
        <taxon>Spermatophyta</taxon>
        <taxon>Magnoliopsida</taxon>
        <taxon>Liliopsida</taxon>
        <taxon>Asparagales</taxon>
        <taxon>Orchidaceae</taxon>
        <taxon>Epidendroideae</taxon>
        <taxon>Malaxideae</taxon>
        <taxon>Dendrobiinae</taxon>
        <taxon>Dendrobium</taxon>
    </lineage>
</organism>
<proteinExistence type="predicted"/>
<dbReference type="EMBL" id="KZ502242">
    <property type="protein sequence ID" value="PKU81461.1"/>
    <property type="molecule type" value="Genomic_DNA"/>
</dbReference>
<protein>
    <submittedName>
        <fullName evidence="2">Uncharacterized protein</fullName>
    </submittedName>
</protein>
<evidence type="ECO:0000256" key="1">
    <source>
        <dbReference type="SAM" id="MobiDB-lite"/>
    </source>
</evidence>
<keyword evidence="3" id="KW-1185">Reference proteome</keyword>
<accession>A0A2I0X0N5</accession>
<reference evidence="2 3" key="2">
    <citation type="journal article" date="2017" name="Nature">
        <title>The Apostasia genome and the evolution of orchids.</title>
        <authorList>
            <person name="Zhang G.Q."/>
            <person name="Liu K.W."/>
            <person name="Li Z."/>
            <person name="Lohaus R."/>
            <person name="Hsiao Y.Y."/>
            <person name="Niu S.C."/>
            <person name="Wang J.Y."/>
            <person name="Lin Y.C."/>
            <person name="Xu Q."/>
            <person name="Chen L.J."/>
            <person name="Yoshida K."/>
            <person name="Fujiwara S."/>
            <person name="Wang Z.W."/>
            <person name="Zhang Y.Q."/>
            <person name="Mitsuda N."/>
            <person name="Wang M."/>
            <person name="Liu G.H."/>
            <person name="Pecoraro L."/>
            <person name="Huang H.X."/>
            <person name="Xiao X.J."/>
            <person name="Lin M."/>
            <person name="Wu X.Y."/>
            <person name="Wu W.L."/>
            <person name="Chen Y.Y."/>
            <person name="Chang S.B."/>
            <person name="Sakamoto S."/>
            <person name="Ohme-Takagi M."/>
            <person name="Yagi M."/>
            <person name="Zeng S.J."/>
            <person name="Shen C.Y."/>
            <person name="Yeh C.M."/>
            <person name="Luo Y.B."/>
            <person name="Tsai W.C."/>
            <person name="Van de Peer Y."/>
            <person name="Liu Z.J."/>
        </authorList>
    </citation>
    <scope>NUCLEOTIDE SEQUENCE [LARGE SCALE GENOMIC DNA]</scope>
    <source>
        <tissue evidence="2">The whole plant</tissue>
    </source>
</reference>
<evidence type="ECO:0000313" key="3">
    <source>
        <dbReference type="Proteomes" id="UP000233837"/>
    </source>
</evidence>
<dbReference type="AlphaFoldDB" id="A0A2I0X0N5"/>
<dbReference type="Proteomes" id="UP000233837">
    <property type="component" value="Unassembled WGS sequence"/>
</dbReference>
<gene>
    <name evidence="2" type="ORF">MA16_Dca015866</name>
</gene>
<feature type="region of interest" description="Disordered" evidence="1">
    <location>
        <begin position="1"/>
        <end position="159"/>
    </location>
</feature>
<evidence type="ECO:0000313" key="2">
    <source>
        <dbReference type="EMBL" id="PKU81461.1"/>
    </source>
</evidence>
<sequence length="180" mass="20285">MMKTMLEFQTQSAASDAKGPVAKNDNSEIHREEEEVEIMEGSRGRPHLEPFQREERGGRYVERQSYGGGEPRGAGWEHRGGFQGRREAVFEDRRGDFEEGLGQGRAREDRDTWGGPGTWERGNYVLDRSSMDRSSRPSTLGRFDAYTGGGSRRKLGEGTDGVHLNFKVDFGAKRRRSKGN</sequence>
<feature type="compositionally biased region" description="Basic and acidic residues" evidence="1">
    <location>
        <begin position="75"/>
        <end position="97"/>
    </location>
</feature>